<reference evidence="7" key="1">
    <citation type="submission" date="2015-08" db="EMBL/GenBank/DDBJ databases">
        <title>Genome sequence of the strict anaerobe Clostridium homopropionicum LuHBu1 (DSM 5847T).</title>
        <authorList>
            <person name="Poehlein A."/>
            <person name="Beck M."/>
            <person name="Schiel-Bengelsdorf B."/>
            <person name="Bengelsdorf F.R."/>
            <person name="Daniel R."/>
            <person name="Duerre P."/>
        </authorList>
    </citation>
    <scope>NUCLEOTIDE SEQUENCE [LARGE SCALE GENOMIC DNA]</scope>
    <source>
        <strain evidence="7">DSM 5847</strain>
    </source>
</reference>
<dbReference type="GO" id="GO:0003700">
    <property type="term" value="F:DNA-binding transcription factor activity"/>
    <property type="evidence" value="ECO:0007669"/>
    <property type="project" value="TreeGrafter"/>
</dbReference>
<dbReference type="InterPro" id="IPR000595">
    <property type="entry name" value="cNMP-bd_dom"/>
</dbReference>
<dbReference type="InterPro" id="IPR014710">
    <property type="entry name" value="RmlC-like_jellyroll"/>
</dbReference>
<dbReference type="AlphaFoldDB" id="A0A0L6Z947"/>
<keyword evidence="3" id="KW-0804">Transcription</keyword>
<accession>A0A0L6Z947</accession>
<proteinExistence type="predicted"/>
<evidence type="ECO:0000256" key="3">
    <source>
        <dbReference type="ARBA" id="ARBA00023163"/>
    </source>
</evidence>
<evidence type="ECO:0000259" key="5">
    <source>
        <dbReference type="PROSITE" id="PS51063"/>
    </source>
</evidence>
<evidence type="ECO:0000313" key="6">
    <source>
        <dbReference type="EMBL" id="KOA19298.1"/>
    </source>
</evidence>
<evidence type="ECO:0000256" key="2">
    <source>
        <dbReference type="ARBA" id="ARBA00023125"/>
    </source>
</evidence>
<keyword evidence="1" id="KW-0805">Transcription regulation</keyword>
<dbReference type="InterPro" id="IPR050397">
    <property type="entry name" value="Env_Response_Regulators"/>
</dbReference>
<dbReference type="SUPFAM" id="SSF46785">
    <property type="entry name" value="Winged helix' DNA-binding domain"/>
    <property type="match status" value="1"/>
</dbReference>
<keyword evidence="2" id="KW-0238">DNA-binding</keyword>
<dbReference type="Gene3D" id="2.60.120.10">
    <property type="entry name" value="Jelly Rolls"/>
    <property type="match status" value="1"/>
</dbReference>
<evidence type="ECO:0000256" key="1">
    <source>
        <dbReference type="ARBA" id="ARBA00023015"/>
    </source>
</evidence>
<dbReference type="STRING" id="36844.SAMN04488501_106163"/>
<feature type="domain" description="Cyclic nucleotide-binding" evidence="4">
    <location>
        <begin position="13"/>
        <end position="118"/>
    </location>
</feature>
<protein>
    <submittedName>
        <fullName evidence="6">cAMP-activated global transcriptional regulator CRP</fullName>
    </submittedName>
</protein>
<dbReference type="GO" id="GO:0003677">
    <property type="term" value="F:DNA binding"/>
    <property type="evidence" value="ECO:0007669"/>
    <property type="project" value="UniProtKB-KW"/>
</dbReference>
<dbReference type="SMART" id="SM00419">
    <property type="entry name" value="HTH_CRP"/>
    <property type="match status" value="1"/>
</dbReference>
<dbReference type="Proteomes" id="UP000037043">
    <property type="component" value="Unassembled WGS sequence"/>
</dbReference>
<organism evidence="6 7">
    <name type="scientific">Clostridium homopropionicum DSM 5847</name>
    <dbReference type="NCBI Taxonomy" id="1121318"/>
    <lineage>
        <taxon>Bacteria</taxon>
        <taxon>Bacillati</taxon>
        <taxon>Bacillota</taxon>
        <taxon>Clostridia</taxon>
        <taxon>Eubacteriales</taxon>
        <taxon>Clostridiaceae</taxon>
        <taxon>Clostridium</taxon>
    </lineage>
</organism>
<dbReference type="EMBL" id="LHUR01000027">
    <property type="protein sequence ID" value="KOA19298.1"/>
    <property type="molecule type" value="Genomic_DNA"/>
</dbReference>
<dbReference type="InterPro" id="IPR018490">
    <property type="entry name" value="cNMP-bd_dom_sf"/>
</dbReference>
<sequence>MLDFIYLLEHVDLFKELSLKDINELITNDSFNTETYKKNSVIYFQNEKCTTLDIVLKGTISVQGIDDKGNYISISDFNMCDVIGGNLLFSHKNFYPMMVLAKTDATILHIKKDLILKLCQSNTSFLINFLQALSDKTLILTEKIKTLSFKSIRQCIIDYLIYERYIQKSNIIKLTLTKKQLAEKFGVQRPSLSRELNKMRKEGLITYDAHSIKILNETALNNY</sequence>
<comment type="caution">
    <text evidence="6">The sequence shown here is derived from an EMBL/GenBank/DDBJ whole genome shotgun (WGS) entry which is preliminary data.</text>
</comment>
<dbReference type="Pfam" id="PF00027">
    <property type="entry name" value="cNMP_binding"/>
    <property type="match status" value="1"/>
</dbReference>
<evidence type="ECO:0000259" key="4">
    <source>
        <dbReference type="PROSITE" id="PS50042"/>
    </source>
</evidence>
<dbReference type="CDD" id="cd00038">
    <property type="entry name" value="CAP_ED"/>
    <property type="match status" value="1"/>
</dbReference>
<dbReference type="PATRIC" id="fig|1121318.3.peg.2419"/>
<dbReference type="PANTHER" id="PTHR24567">
    <property type="entry name" value="CRP FAMILY TRANSCRIPTIONAL REGULATORY PROTEIN"/>
    <property type="match status" value="1"/>
</dbReference>
<dbReference type="PROSITE" id="PS50042">
    <property type="entry name" value="CNMP_BINDING_3"/>
    <property type="match status" value="1"/>
</dbReference>
<dbReference type="Pfam" id="PF13545">
    <property type="entry name" value="HTH_Crp_2"/>
    <property type="match status" value="1"/>
</dbReference>
<dbReference type="RefSeq" id="WP_052221907.1">
    <property type="nucleotide sequence ID" value="NZ_LHUR01000027.1"/>
</dbReference>
<dbReference type="InterPro" id="IPR012318">
    <property type="entry name" value="HTH_CRP"/>
</dbReference>
<dbReference type="PROSITE" id="PS51063">
    <property type="entry name" value="HTH_CRP_2"/>
    <property type="match status" value="1"/>
</dbReference>
<dbReference type="PANTHER" id="PTHR24567:SF58">
    <property type="entry name" value="CYCLIC AMP-BINDING REGULATORY PROTEIN"/>
    <property type="match status" value="1"/>
</dbReference>
<keyword evidence="7" id="KW-1185">Reference proteome</keyword>
<feature type="domain" description="HTH crp-type" evidence="5">
    <location>
        <begin position="150"/>
        <end position="218"/>
    </location>
</feature>
<evidence type="ECO:0000313" key="7">
    <source>
        <dbReference type="Proteomes" id="UP000037043"/>
    </source>
</evidence>
<dbReference type="SUPFAM" id="SSF51206">
    <property type="entry name" value="cAMP-binding domain-like"/>
    <property type="match status" value="1"/>
</dbReference>
<name>A0A0L6Z947_9CLOT</name>
<dbReference type="InterPro" id="IPR036390">
    <property type="entry name" value="WH_DNA-bd_sf"/>
</dbReference>
<gene>
    <name evidence="6" type="primary">crp_1</name>
    <name evidence="6" type="ORF">CLHOM_24040</name>
</gene>
<dbReference type="GO" id="GO:0005829">
    <property type="term" value="C:cytosol"/>
    <property type="evidence" value="ECO:0007669"/>
    <property type="project" value="TreeGrafter"/>
</dbReference>